<feature type="transmembrane region" description="Helical" evidence="2">
    <location>
        <begin position="240"/>
        <end position="257"/>
    </location>
</feature>
<keyword evidence="2" id="KW-0812">Transmembrane</keyword>
<dbReference type="SUPFAM" id="SSF81321">
    <property type="entry name" value="Family A G protein-coupled receptor-like"/>
    <property type="match status" value="1"/>
</dbReference>
<gene>
    <name evidence="3" type="ORF">GWK47_016312</name>
</gene>
<dbReference type="Gene3D" id="1.20.1070.10">
    <property type="entry name" value="Rhodopsin 7-helix transmembrane proteins"/>
    <property type="match status" value="1"/>
</dbReference>
<feature type="transmembrane region" description="Helical" evidence="2">
    <location>
        <begin position="209"/>
        <end position="228"/>
    </location>
</feature>
<evidence type="ECO:0000313" key="4">
    <source>
        <dbReference type="Proteomes" id="UP000770661"/>
    </source>
</evidence>
<keyword evidence="2" id="KW-1133">Transmembrane helix</keyword>
<proteinExistence type="predicted"/>
<keyword evidence="4" id="KW-1185">Reference proteome</keyword>
<reference evidence="3" key="1">
    <citation type="submission" date="2020-07" db="EMBL/GenBank/DDBJ databases">
        <title>The High-quality genome of the commercially important snow crab, Chionoecetes opilio.</title>
        <authorList>
            <person name="Jeong J.-H."/>
            <person name="Ryu S."/>
        </authorList>
    </citation>
    <scope>NUCLEOTIDE SEQUENCE</scope>
    <source>
        <strain evidence="3">MADBK_172401_WGS</strain>
        <tissue evidence="3">Digestive gland</tissue>
    </source>
</reference>
<feature type="region of interest" description="Disordered" evidence="1">
    <location>
        <begin position="353"/>
        <end position="376"/>
    </location>
</feature>
<feature type="transmembrane region" description="Helical" evidence="2">
    <location>
        <begin position="307"/>
        <end position="327"/>
    </location>
</feature>
<name>A0A8J4XSK0_CHIOP</name>
<evidence type="ECO:0000256" key="1">
    <source>
        <dbReference type="SAM" id="MobiDB-lite"/>
    </source>
</evidence>
<protein>
    <submittedName>
        <fullName evidence="3">Uncharacterized protein</fullName>
    </submittedName>
</protein>
<dbReference type="Proteomes" id="UP000770661">
    <property type="component" value="Unassembled WGS sequence"/>
</dbReference>
<feature type="transmembrane region" description="Helical" evidence="2">
    <location>
        <begin position="98"/>
        <end position="116"/>
    </location>
</feature>
<accession>A0A8J4XSK0</accession>
<feature type="transmembrane region" description="Helical" evidence="2">
    <location>
        <begin position="148"/>
        <end position="168"/>
    </location>
</feature>
<dbReference type="OrthoDB" id="6375191at2759"/>
<dbReference type="EMBL" id="JACEEZ010021518">
    <property type="protein sequence ID" value="KAG0713398.1"/>
    <property type="molecule type" value="Genomic_DNA"/>
</dbReference>
<keyword evidence="2" id="KW-0472">Membrane</keyword>
<feature type="transmembrane region" description="Helical" evidence="2">
    <location>
        <begin position="27"/>
        <end position="54"/>
    </location>
</feature>
<evidence type="ECO:0000256" key="2">
    <source>
        <dbReference type="SAM" id="Phobius"/>
    </source>
</evidence>
<comment type="caution">
    <text evidence="3">The sequence shown here is derived from an EMBL/GenBank/DDBJ whole genome shotgun (WGS) entry which is preliminary data.</text>
</comment>
<dbReference type="AlphaFoldDB" id="A0A8J4XSK0"/>
<feature type="transmembrane region" description="Helical" evidence="2">
    <location>
        <begin position="277"/>
        <end position="295"/>
    </location>
</feature>
<feature type="transmembrane region" description="Helical" evidence="2">
    <location>
        <begin position="66"/>
        <end position="86"/>
    </location>
</feature>
<organism evidence="3 4">
    <name type="scientific">Chionoecetes opilio</name>
    <name type="common">Atlantic snow crab</name>
    <name type="synonym">Cancer opilio</name>
    <dbReference type="NCBI Taxonomy" id="41210"/>
    <lineage>
        <taxon>Eukaryota</taxon>
        <taxon>Metazoa</taxon>
        <taxon>Ecdysozoa</taxon>
        <taxon>Arthropoda</taxon>
        <taxon>Crustacea</taxon>
        <taxon>Multicrustacea</taxon>
        <taxon>Malacostraca</taxon>
        <taxon>Eumalacostraca</taxon>
        <taxon>Eucarida</taxon>
        <taxon>Decapoda</taxon>
        <taxon>Pleocyemata</taxon>
        <taxon>Brachyura</taxon>
        <taxon>Eubrachyura</taxon>
        <taxon>Majoidea</taxon>
        <taxon>Majidae</taxon>
        <taxon>Chionoecetes</taxon>
    </lineage>
</organism>
<sequence length="376" mass="42163">MNATDDPTPECNPLNSSEPNYWHPSKAFMWAAIVHCCCVIVIGTLCNAVALWCVATCAVTRRPVKVLLLAIFMPAMLICLVVYSTIAEGLVALLTCDSNRISRTVIIIVWTVYLILEQIERASMAFVAVIRAVSVWAPHRQKLGLRPAVMAMTLTSLYFIIIHVGMMVKLMEGKLGHSWNLSYVFSIFNTAMPMVITVLSFLNTTAISPLVLSVMIVIIQYSVFAAPAAGQEHTMDNQRLWYFTATGCLPTIFALAIRSLYQPQGQEATTMDQTTRAMLALFISNMVFGLPYSIFRLMGQYPVHMYIAVHFWFGNHFVVDSLAFVWFNTCYRRRVILWMKGMTQTLASLVTSLSPQGNSVSPRDPIQLSEHRQETP</sequence>
<feature type="transmembrane region" description="Helical" evidence="2">
    <location>
        <begin position="180"/>
        <end position="202"/>
    </location>
</feature>
<evidence type="ECO:0000313" key="3">
    <source>
        <dbReference type="EMBL" id="KAG0713398.1"/>
    </source>
</evidence>